<reference evidence="2" key="1">
    <citation type="submission" date="2004-11" db="EMBL/GenBank/DDBJ databases">
        <title>The full-length cDNA sequences of Schistosoma japonicum genes.</title>
        <authorList>
            <person name="Han Z."/>
        </authorList>
    </citation>
    <scope>NUCLEOTIDE SEQUENCE</scope>
</reference>
<reference evidence="2" key="2">
    <citation type="journal article" date="2006" name="PLoS Pathog.">
        <title>New perspectives on host-parasite interplay by comparative transcriptomic and proteomic analyses of Schistosoma japonicum.</title>
        <authorList>
            <person name="Liu F."/>
            <person name="Lu J."/>
            <person name="Hu W."/>
            <person name="Wang S.Y."/>
            <person name="Cui S.J."/>
            <person name="Chi M."/>
            <person name="Yan Q."/>
            <person name="Wang X.R."/>
            <person name="Song H.D."/>
            <person name="Xu X.N."/>
            <person name="Wang J.J."/>
            <person name="Zhang X.L."/>
            <person name="Zhang X."/>
            <person name="Wang Z.Q."/>
            <person name="Xue C.L."/>
            <person name="Brindley P.J."/>
            <person name="McManus D.P."/>
            <person name="Yang P.Y."/>
            <person name="Feng Z."/>
            <person name="Chen Z."/>
            <person name="Han Z.G."/>
        </authorList>
    </citation>
    <scope>NUCLEOTIDE SEQUENCE</scope>
</reference>
<name>Q5DC53_SCHJA</name>
<accession>Q5DC53</accession>
<feature type="transmembrane region" description="Helical" evidence="1">
    <location>
        <begin position="53"/>
        <end position="77"/>
    </location>
</feature>
<keyword evidence="1" id="KW-0812">Transmembrane</keyword>
<evidence type="ECO:0000256" key="1">
    <source>
        <dbReference type="SAM" id="Phobius"/>
    </source>
</evidence>
<evidence type="ECO:0000313" key="2">
    <source>
        <dbReference type="EMBL" id="AAW26603.1"/>
    </source>
</evidence>
<dbReference type="AlphaFoldDB" id="Q5DC53"/>
<organism evidence="2">
    <name type="scientific">Schistosoma japonicum</name>
    <name type="common">Blood fluke</name>
    <dbReference type="NCBI Taxonomy" id="6182"/>
    <lineage>
        <taxon>Eukaryota</taxon>
        <taxon>Metazoa</taxon>
        <taxon>Spiralia</taxon>
        <taxon>Lophotrochozoa</taxon>
        <taxon>Platyhelminthes</taxon>
        <taxon>Trematoda</taxon>
        <taxon>Digenea</taxon>
        <taxon>Strigeidida</taxon>
        <taxon>Schistosomatoidea</taxon>
        <taxon>Schistosomatidae</taxon>
        <taxon>Schistosoma</taxon>
    </lineage>
</organism>
<protein>
    <submittedName>
        <fullName evidence="2">SJCHGC06556 protein</fullName>
    </submittedName>
</protein>
<sequence length="117" mass="13199">MSDDFNIDHHQIELNVADLLIDNVMHSSLSSSSSSSSSSLSTTSSYTVSSAEILALTLTFLYYVIMICLGVLCWLNARRKYKQRQKHTSTLIWSRFEISPNQLHIKYTDDDGDSMAT</sequence>
<keyword evidence="1" id="KW-1133">Transmembrane helix</keyword>
<proteinExistence type="evidence at transcript level"/>
<dbReference type="EMBL" id="AY814871">
    <property type="protein sequence ID" value="AAW26603.1"/>
    <property type="molecule type" value="mRNA"/>
</dbReference>
<keyword evidence="1" id="KW-0472">Membrane</keyword>